<feature type="signal peptide" evidence="1">
    <location>
        <begin position="1"/>
        <end position="17"/>
    </location>
</feature>
<feature type="chain" id="PRO_5030752038" evidence="1">
    <location>
        <begin position="18"/>
        <end position="258"/>
    </location>
</feature>
<keyword evidence="1" id="KW-0732">Signal</keyword>
<dbReference type="Gene3D" id="1.20.144.10">
    <property type="entry name" value="Phosphatidic acid phosphatase type 2/haloperoxidase"/>
    <property type="match status" value="1"/>
</dbReference>
<keyword evidence="3" id="KW-1185">Reference proteome</keyword>
<comment type="caution">
    <text evidence="2">The sequence shown here is derived from an EMBL/GenBank/DDBJ whole genome shotgun (WGS) entry which is preliminary data.</text>
</comment>
<evidence type="ECO:0000313" key="2">
    <source>
        <dbReference type="EMBL" id="MBB4081831.1"/>
    </source>
</evidence>
<gene>
    <name evidence="2" type="ORF">GGR12_000670</name>
</gene>
<evidence type="ECO:0000313" key="3">
    <source>
        <dbReference type="Proteomes" id="UP000529946"/>
    </source>
</evidence>
<dbReference type="EC" id="3.1.3.2" evidence="2"/>
<dbReference type="InterPro" id="IPR036938">
    <property type="entry name" value="PAP2/HPO_sf"/>
</dbReference>
<reference evidence="2 3" key="1">
    <citation type="submission" date="2020-08" db="EMBL/GenBank/DDBJ databases">
        <title>Genomic Encyclopedia of Type Strains, Phase IV (KMG-IV): sequencing the most valuable type-strain genomes for metagenomic binning, comparative biology and taxonomic classification.</title>
        <authorList>
            <person name="Goeker M."/>
        </authorList>
    </citation>
    <scope>NUCLEOTIDE SEQUENCE [LARGE SCALE GENOMIC DNA]</scope>
    <source>
        <strain evidence="2 3">DSM 23960</strain>
    </source>
</reference>
<evidence type="ECO:0000256" key="1">
    <source>
        <dbReference type="SAM" id="SignalP"/>
    </source>
</evidence>
<name>A0A7W6JB17_9CAUL</name>
<dbReference type="PRINTS" id="PR00483">
    <property type="entry name" value="BACPHPHTASE"/>
</dbReference>
<dbReference type="GO" id="GO:0003993">
    <property type="term" value="F:acid phosphatase activity"/>
    <property type="evidence" value="ECO:0007669"/>
    <property type="project" value="UniProtKB-EC"/>
</dbReference>
<accession>A0A7W6JB17</accession>
<dbReference type="Proteomes" id="UP000529946">
    <property type="component" value="Unassembled WGS sequence"/>
</dbReference>
<dbReference type="AlphaFoldDB" id="A0A7W6JB17"/>
<dbReference type="PROSITE" id="PS51257">
    <property type="entry name" value="PROKAR_LIPOPROTEIN"/>
    <property type="match status" value="1"/>
</dbReference>
<protein>
    <submittedName>
        <fullName evidence="2">Acid phosphatase (Class A)</fullName>
        <ecNumber evidence="2">3.1.3.2</ecNumber>
    </submittedName>
</protein>
<keyword evidence="2" id="KW-0378">Hydrolase</keyword>
<organism evidence="2 3">
    <name type="scientific">Brevundimonas lenta</name>
    <dbReference type="NCBI Taxonomy" id="424796"/>
    <lineage>
        <taxon>Bacteria</taxon>
        <taxon>Pseudomonadati</taxon>
        <taxon>Pseudomonadota</taxon>
        <taxon>Alphaproteobacteria</taxon>
        <taxon>Caulobacterales</taxon>
        <taxon>Caulobacteraceae</taxon>
        <taxon>Brevundimonas</taxon>
    </lineage>
</organism>
<dbReference type="EMBL" id="JACIDM010000001">
    <property type="protein sequence ID" value="MBB4081831.1"/>
    <property type="molecule type" value="Genomic_DNA"/>
</dbReference>
<proteinExistence type="predicted"/>
<dbReference type="SUPFAM" id="SSF48317">
    <property type="entry name" value="Acid phosphatase/Vanadium-dependent haloperoxidase"/>
    <property type="match status" value="1"/>
</dbReference>
<dbReference type="InterPro" id="IPR001011">
    <property type="entry name" value="Acid_Pase_classA_bac"/>
</dbReference>
<dbReference type="GO" id="GO:0030288">
    <property type="term" value="C:outer membrane-bounded periplasmic space"/>
    <property type="evidence" value="ECO:0007669"/>
    <property type="project" value="InterPro"/>
</dbReference>
<sequence>MRSAAALAACLILGACATSDGSGPPAAVLAEGYLDGAALDQLAAASVPSPFVPGNEPSDHANFGPGTDRWWLAIAHAELRPPEAAQHFDCILGTRLAEKPRPALTRLMTRLLIDTDRLTRQLAEAHPRARPVAVDRNLQPCQRITDAMRDSPSWPAGGAVAGAAYGEMFAQLAPDQAEALRARGAEIGFSRAVCRMNWMADSFDGAEIGKAVYAQAAQTPAFAADLEAARAELTAARAEGLTNPACAAERRALRRTGY</sequence>
<dbReference type="RefSeq" id="WP_343053076.1">
    <property type="nucleotide sequence ID" value="NZ_BAAAER010000005.1"/>
</dbReference>